<keyword evidence="3 4" id="KW-0378">Hydrolase</keyword>
<proteinExistence type="inferred from homology"/>
<evidence type="ECO:0000256" key="1">
    <source>
        <dbReference type="ARBA" id="ARBA00022722"/>
    </source>
</evidence>
<comment type="cofactor">
    <cofactor evidence="4">
        <name>Mg(2+)</name>
        <dbReference type="ChEBI" id="CHEBI:18420"/>
    </cofactor>
</comment>
<keyword evidence="4" id="KW-0963">Cytoplasm</keyword>
<feature type="domain" description="RNase III" evidence="5">
    <location>
        <begin position="28"/>
        <end position="125"/>
    </location>
</feature>
<comment type="subunit">
    <text evidence="4">Homodimer.</text>
</comment>
<name>A0ABU1J3U3_9BACL</name>
<keyword evidence="4" id="KW-0698">rRNA processing</keyword>
<dbReference type="Proteomes" id="UP001185028">
    <property type="component" value="Unassembled WGS sequence"/>
</dbReference>
<dbReference type="EC" id="3.1.26.-" evidence="4"/>
<keyword evidence="4" id="KW-0699">rRNA-binding</keyword>
<keyword evidence="7" id="KW-1185">Reference proteome</keyword>
<keyword evidence="2 4" id="KW-0255">Endonuclease</keyword>
<dbReference type="GO" id="GO:0016787">
    <property type="term" value="F:hydrolase activity"/>
    <property type="evidence" value="ECO:0007669"/>
    <property type="project" value="UniProtKB-KW"/>
</dbReference>
<dbReference type="PANTHER" id="PTHR34276:SF1">
    <property type="entry name" value="MINI-RIBONUCLEASE 3"/>
    <property type="match status" value="1"/>
</dbReference>
<accession>A0ABU1J3U3</accession>
<evidence type="ECO:0000256" key="2">
    <source>
        <dbReference type="ARBA" id="ARBA00022759"/>
    </source>
</evidence>
<evidence type="ECO:0000313" key="6">
    <source>
        <dbReference type="EMBL" id="MDR6246126.1"/>
    </source>
</evidence>
<comment type="caution">
    <text evidence="6">The sequence shown here is derived from an EMBL/GenBank/DDBJ whole genome shotgun (WGS) entry which is preliminary data.</text>
</comment>
<dbReference type="EMBL" id="JAVDQH010000022">
    <property type="protein sequence ID" value="MDR6246126.1"/>
    <property type="molecule type" value="Genomic_DNA"/>
</dbReference>
<organism evidence="6 7">
    <name type="scientific">Paenibacillus hunanensis</name>
    <dbReference type="NCBI Taxonomy" id="539262"/>
    <lineage>
        <taxon>Bacteria</taxon>
        <taxon>Bacillati</taxon>
        <taxon>Bacillota</taxon>
        <taxon>Bacilli</taxon>
        <taxon>Bacillales</taxon>
        <taxon>Paenibacillaceae</taxon>
        <taxon>Paenibacillus</taxon>
    </lineage>
</organism>
<comment type="subcellular location">
    <subcellularLocation>
        <location evidence="4">Cytoplasm</location>
    </subcellularLocation>
</comment>
<dbReference type="PIRSF" id="PIRSF005520">
    <property type="entry name" value="UCP005520"/>
    <property type="match status" value="1"/>
</dbReference>
<sequence>MTSSDQEQPRLWFPFELSRPLDQMPPLALAYIGDAIHEVAIRQYLISGKNLRPNHLHRLSTSFVSAGAQAKMLQHLEPQLTDEEASIVRQGRNAKSGTVPKNASVLDYRYATAWECLLGYLYYKGNQSRILELITAGIQHLEQPSKP</sequence>
<protein>
    <recommendedName>
        <fullName evidence="4">Mini-ribonuclease 3</fullName>
        <shortName evidence="4">Mini-3</shortName>
        <shortName evidence="4">Mini-RNase 3</shortName>
        <ecNumber evidence="4">3.1.26.-</ecNumber>
    </recommendedName>
    <alternativeName>
        <fullName evidence="4">Mini-RNase III</fullName>
        <shortName evidence="4">Mini-III</shortName>
    </alternativeName>
</protein>
<dbReference type="PANTHER" id="PTHR34276">
    <property type="entry name" value="MINI-RIBONUCLEASE 3"/>
    <property type="match status" value="1"/>
</dbReference>
<keyword evidence="4" id="KW-0460">Magnesium</keyword>
<comment type="function">
    <text evidence="4">Involved in correct processing of both the 5' and 3' ends of 23S rRNA precursor. Processes 30S rRNA precursor transcript even in absence of ribonuclease 3 (Rnc); Rnc processes 30S rRNA into smaller rRNA precursors.</text>
</comment>
<dbReference type="InterPro" id="IPR000999">
    <property type="entry name" value="RNase_III_dom"/>
</dbReference>
<evidence type="ECO:0000256" key="3">
    <source>
        <dbReference type="ARBA" id="ARBA00022801"/>
    </source>
</evidence>
<dbReference type="HAMAP" id="MF_01468">
    <property type="entry name" value="RNase_Mini_III"/>
    <property type="match status" value="1"/>
</dbReference>
<feature type="active site" evidence="4">
    <location>
        <position position="34"/>
    </location>
</feature>
<keyword evidence="1 4" id="KW-0540">Nuclease</keyword>
<evidence type="ECO:0000256" key="4">
    <source>
        <dbReference type="HAMAP-Rule" id="MF_01468"/>
    </source>
</evidence>
<dbReference type="RefSeq" id="WP_188777944.1">
    <property type="nucleotide sequence ID" value="NZ_BMMB01000012.1"/>
</dbReference>
<dbReference type="InterPro" id="IPR036389">
    <property type="entry name" value="RNase_III_sf"/>
</dbReference>
<evidence type="ECO:0000313" key="7">
    <source>
        <dbReference type="Proteomes" id="UP001185028"/>
    </source>
</evidence>
<comment type="similarity">
    <text evidence="4">Belongs to the MrnC RNase family.</text>
</comment>
<evidence type="ECO:0000259" key="5">
    <source>
        <dbReference type="Pfam" id="PF00636"/>
    </source>
</evidence>
<keyword evidence="4" id="KW-0694">RNA-binding</keyword>
<gene>
    <name evidence="4" type="primary">mrnC</name>
    <name evidence="6" type="ORF">JOC58_004045</name>
</gene>
<reference evidence="6 7" key="1">
    <citation type="submission" date="2023-07" db="EMBL/GenBank/DDBJ databases">
        <title>Genomic Encyclopedia of Type Strains, Phase IV (KMG-IV): sequencing the most valuable type-strain genomes for metagenomic binning, comparative biology and taxonomic classification.</title>
        <authorList>
            <person name="Goeker M."/>
        </authorList>
    </citation>
    <scope>NUCLEOTIDE SEQUENCE [LARGE SCALE GENOMIC DNA]</scope>
    <source>
        <strain evidence="6 7">DSM 22170</strain>
    </source>
</reference>
<dbReference type="InterPro" id="IPR008226">
    <property type="entry name" value="Mini3_fam"/>
</dbReference>
<dbReference type="SUPFAM" id="SSF69065">
    <property type="entry name" value="RNase III domain-like"/>
    <property type="match status" value="1"/>
</dbReference>
<dbReference type="Gene3D" id="1.10.1520.10">
    <property type="entry name" value="Ribonuclease III domain"/>
    <property type="match status" value="1"/>
</dbReference>
<dbReference type="Pfam" id="PF00636">
    <property type="entry name" value="Ribonuclease_3"/>
    <property type="match status" value="1"/>
</dbReference>
<keyword evidence="4" id="KW-0690">Ribosome biogenesis</keyword>